<comment type="caution">
    <text evidence="2">The sequence shown here is derived from an EMBL/GenBank/DDBJ whole genome shotgun (WGS) entry which is preliminary data.</text>
</comment>
<evidence type="ECO:0000313" key="2">
    <source>
        <dbReference type="EMBL" id="MFD2599228.1"/>
    </source>
</evidence>
<dbReference type="Pfam" id="PF00581">
    <property type="entry name" value="Rhodanese"/>
    <property type="match status" value="1"/>
</dbReference>
<dbReference type="Proteomes" id="UP001597393">
    <property type="component" value="Unassembled WGS sequence"/>
</dbReference>
<dbReference type="EMBL" id="JBHUMA010000006">
    <property type="protein sequence ID" value="MFD2599228.1"/>
    <property type="molecule type" value="Genomic_DNA"/>
</dbReference>
<proteinExistence type="predicted"/>
<dbReference type="SMART" id="SM00450">
    <property type="entry name" value="RHOD"/>
    <property type="match status" value="1"/>
</dbReference>
<dbReference type="PANTHER" id="PTHR43031:SF1">
    <property type="entry name" value="PYRIDINE NUCLEOTIDE-DISULPHIDE OXIDOREDUCTASE"/>
    <property type="match status" value="1"/>
</dbReference>
<gene>
    <name evidence="2" type="ORF">ACFSQ3_09710</name>
</gene>
<name>A0ABW5NMN4_9SPHI</name>
<protein>
    <submittedName>
        <fullName evidence="2">Rhodanese-like domain-containing protein</fullName>
    </submittedName>
</protein>
<dbReference type="InterPro" id="IPR050229">
    <property type="entry name" value="GlpE_sulfurtransferase"/>
</dbReference>
<evidence type="ECO:0000259" key="1">
    <source>
        <dbReference type="PROSITE" id="PS50206"/>
    </source>
</evidence>
<dbReference type="InterPro" id="IPR001763">
    <property type="entry name" value="Rhodanese-like_dom"/>
</dbReference>
<dbReference type="CDD" id="cd00158">
    <property type="entry name" value="RHOD"/>
    <property type="match status" value="1"/>
</dbReference>
<accession>A0ABW5NMN4</accession>
<dbReference type="RefSeq" id="WP_380869353.1">
    <property type="nucleotide sequence ID" value="NZ_JBHUMA010000006.1"/>
</dbReference>
<organism evidence="2 3">
    <name type="scientific">Sphingobacterium corticis</name>
    <dbReference type="NCBI Taxonomy" id="1812823"/>
    <lineage>
        <taxon>Bacteria</taxon>
        <taxon>Pseudomonadati</taxon>
        <taxon>Bacteroidota</taxon>
        <taxon>Sphingobacteriia</taxon>
        <taxon>Sphingobacteriales</taxon>
        <taxon>Sphingobacteriaceae</taxon>
        <taxon>Sphingobacterium</taxon>
    </lineage>
</organism>
<dbReference type="SUPFAM" id="SSF52821">
    <property type="entry name" value="Rhodanese/Cell cycle control phosphatase"/>
    <property type="match status" value="1"/>
</dbReference>
<dbReference type="Gene3D" id="3.40.250.10">
    <property type="entry name" value="Rhodanese-like domain"/>
    <property type="match status" value="1"/>
</dbReference>
<reference evidence="3" key="1">
    <citation type="journal article" date="2019" name="Int. J. Syst. Evol. Microbiol.">
        <title>The Global Catalogue of Microorganisms (GCM) 10K type strain sequencing project: providing services to taxonomists for standard genome sequencing and annotation.</title>
        <authorList>
            <consortium name="The Broad Institute Genomics Platform"/>
            <consortium name="The Broad Institute Genome Sequencing Center for Infectious Disease"/>
            <person name="Wu L."/>
            <person name="Ma J."/>
        </authorList>
    </citation>
    <scope>NUCLEOTIDE SEQUENCE [LARGE SCALE GENOMIC DNA]</scope>
    <source>
        <strain evidence="3">KCTC 42248</strain>
    </source>
</reference>
<feature type="domain" description="Rhodanese" evidence="1">
    <location>
        <begin position="34"/>
        <end position="121"/>
    </location>
</feature>
<keyword evidence="3" id="KW-1185">Reference proteome</keyword>
<evidence type="ECO:0000313" key="3">
    <source>
        <dbReference type="Proteomes" id="UP001597393"/>
    </source>
</evidence>
<dbReference type="PANTHER" id="PTHR43031">
    <property type="entry name" value="FAD-DEPENDENT OXIDOREDUCTASE"/>
    <property type="match status" value="1"/>
</dbReference>
<dbReference type="InterPro" id="IPR036873">
    <property type="entry name" value="Rhodanese-like_dom_sf"/>
</dbReference>
<dbReference type="PROSITE" id="PS50206">
    <property type="entry name" value="RHODANESE_3"/>
    <property type="match status" value="1"/>
</dbReference>
<sequence length="121" mass="13846">MKILLIISIVFTLIYTAYRIFYKMNQSGNLNTLLEKNAIILDVRTSVEYARGHIINATNIPLGELRTRFTELDKSKTYITVCSHGLRSVKALNLLKERGFVHVYNGGSWEDLSKKHSLSTR</sequence>